<evidence type="ECO:0000256" key="1">
    <source>
        <dbReference type="SAM" id="Phobius"/>
    </source>
</evidence>
<reference evidence="2" key="2">
    <citation type="journal article" date="2021" name="PeerJ">
        <title>Extensive microbial diversity within the chicken gut microbiome revealed by metagenomics and culture.</title>
        <authorList>
            <person name="Gilroy R."/>
            <person name="Ravi A."/>
            <person name="Getino M."/>
            <person name="Pursley I."/>
            <person name="Horton D.L."/>
            <person name="Alikhan N.F."/>
            <person name="Baker D."/>
            <person name="Gharbi K."/>
            <person name="Hall N."/>
            <person name="Watson M."/>
            <person name="Adriaenssens E.M."/>
            <person name="Foster-Nyarko E."/>
            <person name="Jarju S."/>
            <person name="Secka A."/>
            <person name="Antonio M."/>
            <person name="Oren A."/>
            <person name="Chaudhuri R.R."/>
            <person name="La Ragione R."/>
            <person name="Hildebrand F."/>
            <person name="Pallen M.J."/>
        </authorList>
    </citation>
    <scope>NUCLEOTIDE SEQUENCE</scope>
    <source>
        <strain evidence="2">USAMLcec3-3695</strain>
    </source>
</reference>
<organism evidence="2 3">
    <name type="scientific">Candidatus Ornithomonoglobus merdipullorum</name>
    <dbReference type="NCBI Taxonomy" id="2840895"/>
    <lineage>
        <taxon>Bacteria</taxon>
        <taxon>Bacillati</taxon>
        <taxon>Bacillota</taxon>
        <taxon>Clostridia</taxon>
        <taxon>Candidatus Ornithomonoglobus</taxon>
    </lineage>
</organism>
<feature type="transmembrane region" description="Helical" evidence="1">
    <location>
        <begin position="41"/>
        <end position="63"/>
    </location>
</feature>
<gene>
    <name evidence="2" type="ORF">IAA61_09380</name>
</gene>
<evidence type="ECO:0008006" key="4">
    <source>
        <dbReference type="Google" id="ProtNLM"/>
    </source>
</evidence>
<name>A0A9D1MDF2_9FIRM</name>
<keyword evidence="1" id="KW-0812">Transmembrane</keyword>
<proteinExistence type="predicted"/>
<keyword evidence="1" id="KW-1133">Transmembrane helix</keyword>
<protein>
    <recommendedName>
        <fullName evidence="4">Cell division protein FtsL</fullName>
    </recommendedName>
</protein>
<evidence type="ECO:0000313" key="2">
    <source>
        <dbReference type="EMBL" id="HIU58002.1"/>
    </source>
</evidence>
<dbReference type="Proteomes" id="UP000824109">
    <property type="component" value="Unassembled WGS sequence"/>
</dbReference>
<dbReference type="EMBL" id="DVNB01000096">
    <property type="protein sequence ID" value="HIU58002.1"/>
    <property type="molecule type" value="Genomic_DNA"/>
</dbReference>
<sequence length="162" mass="18637">MAYDNLAYKYDYREEEKPGRQRVKVDRKRVQKRAKKNEISYLSKIIYVFVLAASAIFMIAQFVNVNEAESRLAAKQEDYAFEESVTSQKSFELEQSVDLSKIEQEATGRLGMKRPESHQIVYVDVKQDDVTEKTSGEVEGLGNRIAGFFSSAIRNIIEFFSI</sequence>
<reference evidence="2" key="1">
    <citation type="submission" date="2020-10" db="EMBL/GenBank/DDBJ databases">
        <authorList>
            <person name="Gilroy R."/>
        </authorList>
    </citation>
    <scope>NUCLEOTIDE SEQUENCE</scope>
    <source>
        <strain evidence="2">USAMLcec3-3695</strain>
    </source>
</reference>
<dbReference type="AlphaFoldDB" id="A0A9D1MDF2"/>
<keyword evidence="1" id="KW-0472">Membrane</keyword>
<evidence type="ECO:0000313" key="3">
    <source>
        <dbReference type="Proteomes" id="UP000824109"/>
    </source>
</evidence>
<comment type="caution">
    <text evidence="2">The sequence shown here is derived from an EMBL/GenBank/DDBJ whole genome shotgun (WGS) entry which is preliminary data.</text>
</comment>
<accession>A0A9D1MDF2</accession>